<gene>
    <name evidence="1" type="ORF">EVOR1521_LOCUS20776</name>
</gene>
<name>A0AA36J136_9DINO</name>
<evidence type="ECO:0000313" key="1">
    <source>
        <dbReference type="EMBL" id="CAJ1396571.1"/>
    </source>
</evidence>
<dbReference type="Proteomes" id="UP001178507">
    <property type="component" value="Unassembled WGS sequence"/>
</dbReference>
<keyword evidence="2" id="KW-1185">Reference proteome</keyword>
<protein>
    <submittedName>
        <fullName evidence="1">Uncharacterized protein</fullName>
    </submittedName>
</protein>
<reference evidence="1" key="1">
    <citation type="submission" date="2023-08" db="EMBL/GenBank/DDBJ databases">
        <authorList>
            <person name="Chen Y."/>
            <person name="Shah S."/>
            <person name="Dougan E. K."/>
            <person name="Thang M."/>
            <person name="Chan C."/>
        </authorList>
    </citation>
    <scope>NUCLEOTIDE SEQUENCE</scope>
</reference>
<sequence length="390" mass="43289">MRVTTLGDVTRTYPNKVAGWLRVEGTTYAFFGSTHATSVRVNGVSVYPSSGKTLPHLWDVRRRRQQSQDFWRTLDAQPFSVELEVGAGDLDVSFGSDVVRSFSVAVTTNPAPKDQTFTSRVSPGGNGCGKVDDQYWTCAGEGPELLTAVFTGDAIIRFNMRMKDNDIHSAAAIILRHTSTEQSLLFLDASASKPTLAVEGYMFGGPTKVVGDSPIRAAVWHDYEVGRVEGAFYVWMDNKMLLHWKDSKVDHGTDCSFLIRPWRSIIDVKDIKYETVRNTITVLGTTHPQGNAGKYFNFDRDDLALPEGKSIGSGYVEGERWRGRRVGAKEGTTYLHCRGGVSRGRKRLQLWTFNGLDDGDSHGRREDDAKDGDFQKGDKLTTARWCGLAV</sequence>
<accession>A0AA36J136</accession>
<proteinExistence type="predicted"/>
<organism evidence="1 2">
    <name type="scientific">Effrenium voratum</name>
    <dbReference type="NCBI Taxonomy" id="2562239"/>
    <lineage>
        <taxon>Eukaryota</taxon>
        <taxon>Sar</taxon>
        <taxon>Alveolata</taxon>
        <taxon>Dinophyceae</taxon>
        <taxon>Suessiales</taxon>
        <taxon>Symbiodiniaceae</taxon>
        <taxon>Effrenium</taxon>
    </lineage>
</organism>
<comment type="caution">
    <text evidence="1">The sequence shown here is derived from an EMBL/GenBank/DDBJ whole genome shotgun (WGS) entry which is preliminary data.</text>
</comment>
<dbReference type="Gene3D" id="2.60.120.560">
    <property type="entry name" value="Exo-inulinase, domain 1"/>
    <property type="match status" value="1"/>
</dbReference>
<dbReference type="EMBL" id="CAUJNA010003236">
    <property type="protein sequence ID" value="CAJ1396571.1"/>
    <property type="molecule type" value="Genomic_DNA"/>
</dbReference>
<dbReference type="AlphaFoldDB" id="A0AA36J136"/>
<evidence type="ECO:0000313" key="2">
    <source>
        <dbReference type="Proteomes" id="UP001178507"/>
    </source>
</evidence>